<reference evidence="3 4" key="1">
    <citation type="submission" date="2020-10" db="EMBL/GenBank/DDBJ databases">
        <title>Phylogeny of dyella-like bacteria.</title>
        <authorList>
            <person name="Fu J."/>
        </authorList>
    </citation>
    <scope>NUCLEOTIDE SEQUENCE [LARGE SCALE GENOMIC DNA]</scope>
    <source>
        <strain evidence="3 4">DKC-1</strain>
    </source>
</reference>
<organism evidence="3 4">
    <name type="scientific">Dyella agri</name>
    <dbReference type="NCBI Taxonomy" id="1926869"/>
    <lineage>
        <taxon>Bacteria</taxon>
        <taxon>Pseudomonadati</taxon>
        <taxon>Pseudomonadota</taxon>
        <taxon>Gammaproteobacteria</taxon>
        <taxon>Lysobacterales</taxon>
        <taxon>Rhodanobacteraceae</taxon>
        <taxon>Dyella</taxon>
    </lineage>
</organism>
<name>A0ABW8KLA9_9GAMM</name>
<keyword evidence="1" id="KW-0732">Signal</keyword>
<dbReference type="PANTHER" id="PTHR34512">
    <property type="entry name" value="CELL SURFACE PROTEIN"/>
    <property type="match status" value="1"/>
</dbReference>
<dbReference type="SUPFAM" id="SSF50998">
    <property type="entry name" value="Quinoprotein alcohol dehydrogenase-like"/>
    <property type="match status" value="1"/>
</dbReference>
<evidence type="ECO:0000313" key="4">
    <source>
        <dbReference type="Proteomes" id="UP001620397"/>
    </source>
</evidence>
<protein>
    <submittedName>
        <fullName evidence="3">PQQ-binding-like beta-propeller repeat protein</fullName>
    </submittedName>
</protein>
<dbReference type="Proteomes" id="UP001620397">
    <property type="component" value="Unassembled WGS sequence"/>
</dbReference>
<dbReference type="EMBL" id="JADIKL010000007">
    <property type="protein sequence ID" value="MFK2931678.1"/>
    <property type="molecule type" value="Genomic_DNA"/>
</dbReference>
<dbReference type="InterPro" id="IPR002372">
    <property type="entry name" value="PQQ_rpt_dom"/>
</dbReference>
<keyword evidence="4" id="KW-1185">Reference proteome</keyword>
<evidence type="ECO:0000256" key="1">
    <source>
        <dbReference type="SAM" id="SignalP"/>
    </source>
</evidence>
<evidence type="ECO:0000313" key="3">
    <source>
        <dbReference type="EMBL" id="MFK2931678.1"/>
    </source>
</evidence>
<accession>A0ABW8KLA9</accession>
<comment type="caution">
    <text evidence="3">The sequence shown here is derived from an EMBL/GenBank/DDBJ whole genome shotgun (WGS) entry which is preliminary data.</text>
</comment>
<feature type="domain" description="Pyrrolo-quinoline quinone repeat" evidence="2">
    <location>
        <begin position="71"/>
        <end position="206"/>
    </location>
</feature>
<dbReference type="RefSeq" id="WP_404540524.1">
    <property type="nucleotide sequence ID" value="NZ_JADIKL010000007.1"/>
</dbReference>
<proteinExistence type="predicted"/>
<dbReference type="InterPro" id="IPR011047">
    <property type="entry name" value="Quinoprotein_ADH-like_sf"/>
</dbReference>
<dbReference type="Gene3D" id="2.130.10.10">
    <property type="entry name" value="YVTN repeat-like/Quinoprotein amine dehydrogenase"/>
    <property type="match status" value="1"/>
</dbReference>
<feature type="chain" id="PRO_5047071196" evidence="1">
    <location>
        <begin position="16"/>
        <end position="479"/>
    </location>
</feature>
<evidence type="ECO:0000259" key="2">
    <source>
        <dbReference type="Pfam" id="PF13360"/>
    </source>
</evidence>
<gene>
    <name evidence="3" type="ORF">ISP14_12840</name>
</gene>
<sequence length="479" mass="49993">MLLLLGAGMSAVAVAQSLPAQDWPMFGGNVESTSANPQPTGITAANVAGLRHLQVTLDGTVDASPIYLHGVTVRGARHDAIFVTTTYGKTLALDAHSGAVLWAYTPPGYQALAGTRQITNATPVADPDRQSIYAASPDGYIEKLAVGDGHAVWRTAVTRLAVREKMDSPLKFFRGHVIAVTAGYIGDRPPYQGHVAALDGSSGKLLAVWNSLCSQRAGLLQPDSCPQSDSAIWGRAGAVIDSGSGDIFVATGNADWNGTTDWGDAVIELDAGVAKMLGNYAPSNTDELNDKDLDLGSTSPVLLGGDLIAQGGKDGKIRLLSRKAMAGTAPHKGHELQIVATPSGTDLFTQPAVWRHDGQTWMFAADNGGTAAWELENGQLREKWKNGTSGTSPFEADGLLFVYAREGGLNVYQAVSGKRVATLPCGPGHWNSPIVLQGEIILPEGNANAHATTDVLDIWSLPGGQGAAAVARSSMTSGP</sequence>
<dbReference type="InterPro" id="IPR015943">
    <property type="entry name" value="WD40/YVTN_repeat-like_dom_sf"/>
</dbReference>
<dbReference type="Gene3D" id="2.140.10.10">
    <property type="entry name" value="Quinoprotein alcohol dehydrogenase-like superfamily"/>
    <property type="match status" value="1"/>
</dbReference>
<dbReference type="PANTHER" id="PTHR34512:SF30">
    <property type="entry name" value="OUTER MEMBRANE PROTEIN ASSEMBLY FACTOR BAMB"/>
    <property type="match status" value="1"/>
</dbReference>
<feature type="signal peptide" evidence="1">
    <location>
        <begin position="1"/>
        <end position="15"/>
    </location>
</feature>
<dbReference type="Pfam" id="PF13360">
    <property type="entry name" value="PQQ_2"/>
    <property type="match status" value="1"/>
</dbReference>